<sequence>MNMRWNLDKLYTSFECEELKNDFQLVDKLIKDTTDFVNTNFTDTDNAKDKLEKYLESKNNIENCISRLYDYGYLIYSVDTKNVTALKQMERVESYLPKLTIIDVKFQKWISDLDNLDEIIASSDMLKEHEFIIKSSKRLSKYLLSDAEEQLIAEMQNTGSNAWAKLQDTVTSSLLVDYEDEKLPLTVIRNYAYDPSAEKRKKAYEAELKAYEKIDQSSAACLNAIKGEVVTIAKKRGYESPLDMTLVGARMDKETLDAMMTAIKEYLPHFHKYLKKKAKMLGHEGSLPFYDLFAPVGEVDMSYTFEEARDFIVKNFSSFSNKLGNFADNAFENRWIDAEPREGKIGGAYCSNLHCIKESRIMANFSGSLNDVTTLAHELGHGYHGDCLKDETSLNSDYPMPIAETASIFCETIVMNAALKNATDEEALVILETDIMGSNQTIVDIYSRYLFETALFEKRKDASLSVDELKEIMLEAQKEAYGDGLDHNVLHPYMWNCKPHYYYFDANFYNFPYAFGLLFAKGLYAKYLEMGNDFLPKYDKLLEATGKNDVKDVLAIMDIDSHDVDFWRSSLEIVKKDIDKFLAL</sequence>
<dbReference type="InterPro" id="IPR042088">
    <property type="entry name" value="OligoPept_F_C"/>
</dbReference>
<feature type="domain" description="Oligopeptidase F N-terminal" evidence="8">
    <location>
        <begin position="114"/>
        <end position="174"/>
    </location>
</feature>
<dbReference type="Proteomes" id="UP000677305">
    <property type="component" value="Chromosome"/>
</dbReference>
<evidence type="ECO:0000256" key="2">
    <source>
        <dbReference type="ARBA" id="ARBA00022723"/>
    </source>
</evidence>
<evidence type="ECO:0000256" key="6">
    <source>
        <dbReference type="RuleBase" id="RU003435"/>
    </source>
</evidence>
<accession>A0A8J8MCQ5</accession>
<organism evidence="9 10">
    <name type="scientific">Vallitalea guaymasensis</name>
    <dbReference type="NCBI Taxonomy" id="1185412"/>
    <lineage>
        <taxon>Bacteria</taxon>
        <taxon>Bacillati</taxon>
        <taxon>Bacillota</taxon>
        <taxon>Clostridia</taxon>
        <taxon>Lachnospirales</taxon>
        <taxon>Vallitaleaceae</taxon>
        <taxon>Vallitalea</taxon>
    </lineage>
</organism>
<name>A0A8J8MCQ5_9FIRM</name>
<dbReference type="GO" id="GO:0004222">
    <property type="term" value="F:metalloendopeptidase activity"/>
    <property type="evidence" value="ECO:0007669"/>
    <property type="project" value="InterPro"/>
</dbReference>
<keyword evidence="10" id="KW-1185">Reference proteome</keyword>
<evidence type="ECO:0000313" key="9">
    <source>
        <dbReference type="EMBL" id="QUH30541.1"/>
    </source>
</evidence>
<evidence type="ECO:0000259" key="7">
    <source>
        <dbReference type="Pfam" id="PF01432"/>
    </source>
</evidence>
<dbReference type="GO" id="GO:0006508">
    <property type="term" value="P:proteolysis"/>
    <property type="evidence" value="ECO:0007669"/>
    <property type="project" value="UniProtKB-KW"/>
</dbReference>
<evidence type="ECO:0000256" key="1">
    <source>
        <dbReference type="ARBA" id="ARBA00022670"/>
    </source>
</evidence>
<evidence type="ECO:0000256" key="4">
    <source>
        <dbReference type="ARBA" id="ARBA00022833"/>
    </source>
</evidence>
<keyword evidence="1 6" id="KW-0645">Protease</keyword>
<evidence type="ECO:0000259" key="8">
    <source>
        <dbReference type="Pfam" id="PF08439"/>
    </source>
</evidence>
<dbReference type="InterPro" id="IPR034006">
    <property type="entry name" value="M3B_PepF_2"/>
</dbReference>
<comment type="cofactor">
    <cofactor evidence="6">
        <name>Zn(2+)</name>
        <dbReference type="ChEBI" id="CHEBI:29105"/>
    </cofactor>
    <text evidence="6">Binds 1 zinc ion.</text>
</comment>
<gene>
    <name evidence="9" type="ORF">HYG85_17150</name>
</gene>
<keyword evidence="3 6" id="KW-0378">Hydrolase</keyword>
<dbReference type="GO" id="GO:0004181">
    <property type="term" value="F:metallocarboxypeptidase activity"/>
    <property type="evidence" value="ECO:0007669"/>
    <property type="project" value="InterPro"/>
</dbReference>
<dbReference type="Gene3D" id="1.20.140.70">
    <property type="entry name" value="Oligopeptidase f, N-terminal domain"/>
    <property type="match status" value="1"/>
</dbReference>
<dbReference type="InterPro" id="IPR001567">
    <property type="entry name" value="Pept_M3A_M3B_dom"/>
</dbReference>
<dbReference type="InterPro" id="IPR001333">
    <property type="entry name" value="Peptidase_M32_Taq"/>
</dbReference>
<dbReference type="CDD" id="cd09607">
    <property type="entry name" value="M3B_PepF"/>
    <property type="match status" value="1"/>
</dbReference>
<evidence type="ECO:0000256" key="5">
    <source>
        <dbReference type="ARBA" id="ARBA00023049"/>
    </source>
</evidence>
<comment type="similarity">
    <text evidence="6">Belongs to the peptidase M3 family.</text>
</comment>
<dbReference type="Gene3D" id="1.10.1370.20">
    <property type="entry name" value="Oligoendopeptidase f, C-terminal domain"/>
    <property type="match status" value="1"/>
</dbReference>
<dbReference type="KEGG" id="vgu:HYG85_17150"/>
<evidence type="ECO:0000256" key="3">
    <source>
        <dbReference type="ARBA" id="ARBA00022801"/>
    </source>
</evidence>
<protein>
    <submittedName>
        <fullName evidence="9">M3 family oligoendopeptidase</fullName>
    </submittedName>
</protein>
<dbReference type="RefSeq" id="WP_212690696.1">
    <property type="nucleotide sequence ID" value="NZ_CP058561.1"/>
</dbReference>
<dbReference type="Pfam" id="PF01432">
    <property type="entry name" value="Peptidase_M3"/>
    <property type="match status" value="1"/>
</dbReference>
<feature type="domain" description="Peptidase M3A/M3B catalytic" evidence="7">
    <location>
        <begin position="191"/>
        <end position="571"/>
    </location>
</feature>
<dbReference type="Pfam" id="PF08439">
    <property type="entry name" value="Peptidase_M3_N"/>
    <property type="match status" value="1"/>
</dbReference>
<reference evidence="9 10" key="1">
    <citation type="submission" date="2020-07" db="EMBL/GenBank/DDBJ databases">
        <title>Vallitalea guaymasensis genome.</title>
        <authorList>
            <person name="Postec A."/>
        </authorList>
    </citation>
    <scope>NUCLEOTIDE SEQUENCE [LARGE SCALE GENOMIC DNA]</scope>
    <source>
        <strain evidence="9 10">Ra1766G1</strain>
    </source>
</reference>
<dbReference type="GO" id="GO:0046872">
    <property type="term" value="F:metal ion binding"/>
    <property type="evidence" value="ECO:0007669"/>
    <property type="project" value="UniProtKB-UniRule"/>
</dbReference>
<keyword evidence="2 6" id="KW-0479">Metal-binding</keyword>
<dbReference type="PANTHER" id="PTHR34217">
    <property type="entry name" value="METAL-DEPENDENT CARBOXYPEPTIDASE"/>
    <property type="match status" value="1"/>
</dbReference>
<keyword evidence="5 6" id="KW-0482">Metalloprotease</keyword>
<dbReference type="PANTHER" id="PTHR34217:SF1">
    <property type="entry name" value="CARBOXYPEPTIDASE 1"/>
    <property type="match status" value="1"/>
</dbReference>
<dbReference type="SUPFAM" id="SSF55486">
    <property type="entry name" value="Metalloproteases ('zincins'), catalytic domain"/>
    <property type="match status" value="1"/>
</dbReference>
<proteinExistence type="inferred from homology"/>
<dbReference type="EMBL" id="CP058561">
    <property type="protein sequence ID" value="QUH30541.1"/>
    <property type="molecule type" value="Genomic_DNA"/>
</dbReference>
<keyword evidence="4 6" id="KW-0862">Zinc</keyword>
<evidence type="ECO:0000313" key="10">
    <source>
        <dbReference type="Proteomes" id="UP000677305"/>
    </source>
</evidence>
<dbReference type="NCBIfam" id="TIGR02290">
    <property type="entry name" value="M3_fam_3"/>
    <property type="match status" value="1"/>
</dbReference>
<dbReference type="InterPro" id="IPR011977">
    <property type="entry name" value="Pept_M3B_clade3"/>
</dbReference>
<dbReference type="InterPro" id="IPR013647">
    <property type="entry name" value="OligopepF_N_dom"/>
</dbReference>
<dbReference type="AlphaFoldDB" id="A0A8J8MCQ5"/>